<protein>
    <submittedName>
        <fullName evidence="4">Phosphinothricin N-acetyltransferase</fullName>
        <ecNumber evidence="4">2.3.1.183</ecNumber>
    </submittedName>
</protein>
<dbReference type="EMBL" id="SJPG01000001">
    <property type="protein sequence ID" value="TWT63424.1"/>
    <property type="molecule type" value="Genomic_DNA"/>
</dbReference>
<evidence type="ECO:0000256" key="1">
    <source>
        <dbReference type="ARBA" id="ARBA00022679"/>
    </source>
</evidence>
<gene>
    <name evidence="4" type="primary">pat</name>
    <name evidence="4" type="ORF">Pan54_41770</name>
</gene>
<dbReference type="Proteomes" id="UP000316095">
    <property type="component" value="Unassembled WGS sequence"/>
</dbReference>
<dbReference type="PROSITE" id="PS51186">
    <property type="entry name" value="GNAT"/>
    <property type="match status" value="1"/>
</dbReference>
<dbReference type="Pfam" id="PF13420">
    <property type="entry name" value="Acetyltransf_4"/>
    <property type="match status" value="1"/>
</dbReference>
<reference evidence="4 5" key="1">
    <citation type="submission" date="2019-02" db="EMBL/GenBank/DDBJ databases">
        <title>Deep-cultivation of Planctomycetes and their phenomic and genomic characterization uncovers novel biology.</title>
        <authorList>
            <person name="Wiegand S."/>
            <person name="Jogler M."/>
            <person name="Boedeker C."/>
            <person name="Pinto D."/>
            <person name="Vollmers J."/>
            <person name="Rivas-Marin E."/>
            <person name="Kohn T."/>
            <person name="Peeters S.H."/>
            <person name="Heuer A."/>
            <person name="Rast P."/>
            <person name="Oberbeckmann S."/>
            <person name="Bunk B."/>
            <person name="Jeske O."/>
            <person name="Meyerdierks A."/>
            <person name="Storesund J.E."/>
            <person name="Kallscheuer N."/>
            <person name="Luecker S."/>
            <person name="Lage O.M."/>
            <person name="Pohl T."/>
            <person name="Merkel B.J."/>
            <person name="Hornburger P."/>
            <person name="Mueller R.-W."/>
            <person name="Bruemmer F."/>
            <person name="Labrenz M."/>
            <person name="Spormann A.M."/>
            <person name="Op Den Camp H."/>
            <person name="Overmann J."/>
            <person name="Amann R."/>
            <person name="Jetten M.S.M."/>
            <person name="Mascher T."/>
            <person name="Medema M.H."/>
            <person name="Devos D.P."/>
            <person name="Kaster A.-K."/>
            <person name="Ovreas L."/>
            <person name="Rohde M."/>
            <person name="Galperin M.Y."/>
            <person name="Jogler C."/>
        </authorList>
    </citation>
    <scope>NUCLEOTIDE SEQUENCE [LARGE SCALE GENOMIC DNA]</scope>
    <source>
        <strain evidence="4 5">Pan54</strain>
    </source>
</reference>
<organism evidence="4 5">
    <name type="scientific">Rubinisphaera italica</name>
    <dbReference type="NCBI Taxonomy" id="2527969"/>
    <lineage>
        <taxon>Bacteria</taxon>
        <taxon>Pseudomonadati</taxon>
        <taxon>Planctomycetota</taxon>
        <taxon>Planctomycetia</taxon>
        <taxon>Planctomycetales</taxon>
        <taxon>Planctomycetaceae</taxon>
        <taxon>Rubinisphaera</taxon>
    </lineage>
</organism>
<dbReference type="SUPFAM" id="SSF55729">
    <property type="entry name" value="Acyl-CoA N-acyltransferases (Nat)"/>
    <property type="match status" value="1"/>
</dbReference>
<evidence type="ECO:0000313" key="5">
    <source>
        <dbReference type="Proteomes" id="UP000316095"/>
    </source>
</evidence>
<comment type="caution">
    <text evidence="4">The sequence shown here is derived from an EMBL/GenBank/DDBJ whole genome shotgun (WGS) entry which is preliminary data.</text>
</comment>
<keyword evidence="1 4" id="KW-0808">Transferase</keyword>
<dbReference type="InterPro" id="IPR000182">
    <property type="entry name" value="GNAT_dom"/>
</dbReference>
<dbReference type="EC" id="2.3.1.183" evidence="4"/>
<accession>A0A5C5XKP0</accession>
<keyword evidence="2 4" id="KW-0012">Acyltransferase</keyword>
<dbReference type="InterPro" id="IPR016181">
    <property type="entry name" value="Acyl_CoA_acyltransferase"/>
</dbReference>
<dbReference type="GO" id="GO:0102971">
    <property type="term" value="F:phosphinothricin N-acetyltransferase activity"/>
    <property type="evidence" value="ECO:0007669"/>
    <property type="project" value="UniProtKB-EC"/>
</dbReference>
<keyword evidence="5" id="KW-1185">Reference proteome</keyword>
<dbReference type="RefSeq" id="WP_207310191.1">
    <property type="nucleotide sequence ID" value="NZ_SJPG01000001.1"/>
</dbReference>
<feature type="domain" description="N-acetyltransferase" evidence="3">
    <location>
        <begin position="10"/>
        <end position="163"/>
    </location>
</feature>
<evidence type="ECO:0000313" key="4">
    <source>
        <dbReference type="EMBL" id="TWT63424.1"/>
    </source>
</evidence>
<name>A0A5C5XKP0_9PLAN</name>
<evidence type="ECO:0000256" key="2">
    <source>
        <dbReference type="ARBA" id="ARBA00023315"/>
    </source>
</evidence>
<evidence type="ECO:0000259" key="3">
    <source>
        <dbReference type="PROSITE" id="PS51186"/>
    </source>
</evidence>
<dbReference type="CDD" id="cd04301">
    <property type="entry name" value="NAT_SF"/>
    <property type="match status" value="1"/>
</dbReference>
<dbReference type="PANTHER" id="PTHR43072:SF23">
    <property type="entry name" value="UPF0039 PROTEIN C11D3.02C"/>
    <property type="match status" value="1"/>
</dbReference>
<dbReference type="PANTHER" id="PTHR43072">
    <property type="entry name" value="N-ACETYLTRANSFERASE"/>
    <property type="match status" value="1"/>
</dbReference>
<dbReference type="AlphaFoldDB" id="A0A5C5XKP0"/>
<dbReference type="NCBIfam" id="NF040504">
    <property type="entry name" value="resist_ArsN1b"/>
    <property type="match status" value="1"/>
</dbReference>
<proteinExistence type="predicted"/>
<dbReference type="Gene3D" id="3.40.630.30">
    <property type="match status" value="1"/>
</dbReference>
<sequence>MTANSNASEPIVRLATSADAAAIVEIYNYYITNTIITFEEEVISEAEMSRRMFDIAALNLPWLVAEVEGQVAGYAYAGQFRTRIAFRYTVEVTVYLDMKYAGRGLGSKLYEELFAKLKELGIHVAIGGISLPNESSVALHEKFGMEKVAHFKEVGYKFDQWIDVGFWQRML</sequence>